<evidence type="ECO:0000313" key="5">
    <source>
        <dbReference type="Proteomes" id="UP000051952"/>
    </source>
</evidence>
<dbReference type="Pfam" id="PF13812">
    <property type="entry name" value="PPR_3"/>
    <property type="match status" value="5"/>
</dbReference>
<feature type="compositionally biased region" description="Basic and acidic residues" evidence="3">
    <location>
        <begin position="73"/>
        <end position="99"/>
    </location>
</feature>
<evidence type="ECO:0000256" key="3">
    <source>
        <dbReference type="SAM" id="MobiDB-lite"/>
    </source>
</evidence>
<feature type="repeat" description="PPR" evidence="2">
    <location>
        <begin position="285"/>
        <end position="319"/>
    </location>
</feature>
<reference evidence="5" key="1">
    <citation type="submission" date="2015-09" db="EMBL/GenBank/DDBJ databases">
        <authorList>
            <consortium name="Pathogen Informatics"/>
        </authorList>
    </citation>
    <scope>NUCLEOTIDE SEQUENCE [LARGE SCALE GENOMIC DNA]</scope>
    <source>
        <strain evidence="5">Lake Konstanz</strain>
    </source>
</reference>
<name>A0A0S4JD08_BODSA</name>
<feature type="repeat" description="PPR" evidence="2">
    <location>
        <begin position="730"/>
        <end position="764"/>
    </location>
</feature>
<dbReference type="NCBIfam" id="TIGR00756">
    <property type="entry name" value="PPR"/>
    <property type="match status" value="5"/>
</dbReference>
<evidence type="ECO:0000313" key="4">
    <source>
        <dbReference type="EMBL" id="CUG88010.1"/>
    </source>
</evidence>
<feature type="repeat" description="PPR" evidence="2">
    <location>
        <begin position="590"/>
        <end position="624"/>
    </location>
</feature>
<dbReference type="AlphaFoldDB" id="A0A0S4JD08"/>
<feature type="repeat" description="PPR" evidence="2">
    <location>
        <begin position="483"/>
        <end position="517"/>
    </location>
</feature>
<organism evidence="4 5">
    <name type="scientific">Bodo saltans</name>
    <name type="common">Flagellated protozoan</name>
    <dbReference type="NCBI Taxonomy" id="75058"/>
    <lineage>
        <taxon>Eukaryota</taxon>
        <taxon>Discoba</taxon>
        <taxon>Euglenozoa</taxon>
        <taxon>Kinetoplastea</taxon>
        <taxon>Metakinetoplastina</taxon>
        <taxon>Eubodonida</taxon>
        <taxon>Bodonidae</taxon>
        <taxon>Bodo</taxon>
    </lineage>
</organism>
<keyword evidence="5" id="KW-1185">Reference proteome</keyword>
<keyword evidence="1" id="KW-0677">Repeat</keyword>
<dbReference type="EMBL" id="CYKH01001607">
    <property type="protein sequence ID" value="CUG88010.1"/>
    <property type="molecule type" value="Genomic_DNA"/>
</dbReference>
<dbReference type="PANTHER" id="PTHR47447:SF17">
    <property type="entry name" value="OS12G0638900 PROTEIN"/>
    <property type="match status" value="1"/>
</dbReference>
<dbReference type="Gene3D" id="1.25.40.10">
    <property type="entry name" value="Tetratricopeptide repeat domain"/>
    <property type="match status" value="6"/>
</dbReference>
<feature type="region of interest" description="Disordered" evidence="3">
    <location>
        <begin position="1"/>
        <end position="99"/>
    </location>
</feature>
<feature type="repeat" description="PPR" evidence="2">
    <location>
        <begin position="216"/>
        <end position="250"/>
    </location>
</feature>
<feature type="region of interest" description="Disordered" evidence="3">
    <location>
        <begin position="439"/>
        <end position="461"/>
    </location>
</feature>
<evidence type="ECO:0000256" key="1">
    <source>
        <dbReference type="ARBA" id="ARBA00022737"/>
    </source>
</evidence>
<sequence length="840" mass="95915">MHLFPRSVKDKKGFGTSAVEKSFGGSTAGGTATSSSSRPVDTSIPANTQDFTPDPNRPVYLTTFNRRNPLKRNTRELGRGNKPQEENYDQRKRDEDREAVQSCAPYTESFNQLLRNVPKRNRNVVQLVMDRMRSEQIPMDATTYNLLLEKVVDLRDDVAFRLYEEFREESQKEDASVRPDLHTFQLLMRACERNGWYEKAFHLYSQMKELLGIYPDVSMYNTLIGFCAAMHDEAQASYIVEEMKDRGQEPDVHTYNCLMNVFHNAPYEVTLQTFEDMVRRRIKPNLRSFNTLMKACLKMWDYDRAFQYFEELKKEGLVPDVVTYNILLVMCRERLDFVFGTGNYTHLRRSREQREVGMRAVAELSMSLLAEMEDLEILPNTFTYNALLAVLGRCDDFRVMDVFAHMKSDNRWEHVSAAAAAAHSDGEDGDAQWTAQNLETFSGSGGAGSPSSTAQATPQTSLPHSIITEEPDASVAGRGVAVNLETYKCMIEAALRMKLPKMAFIFFKEMKERDMTPTKEIFILMLRVCCVEGQRHEATVLFEESRTLGMVDVDLYNGKMDVLANAKDEELFNAFDALRHDRDRLSLKPNDDSFNVVLSGCFRMKQVERALGLYEEMCSPDSATPPNTSTYGLLIDIASLVKDTKMAANFILDMKRRRVPVTTTTYCRLLNCYVEADDQGVVMLFEDMLRHGPPPSLEAYLIMLKYHQKKLNATIMQLFDEMKVGPIEPDLECYNVMLEYCAAIGNHQKSFKYFEELKTRGMSADINTYNALIAVFAPTGSDFVYKVFEEMQELKIPPNHVTFSILMKHKAGRHCLTVATDQKLIYMEPGSGSNVPQIKH</sequence>
<dbReference type="VEuPathDB" id="TriTrypDB:BSAL_13135"/>
<feature type="compositionally biased region" description="Polar residues" evidence="3">
    <location>
        <begin position="38"/>
        <end position="51"/>
    </location>
</feature>
<dbReference type="InterPro" id="IPR011990">
    <property type="entry name" value="TPR-like_helical_dom_sf"/>
</dbReference>
<dbReference type="Proteomes" id="UP000051952">
    <property type="component" value="Unassembled WGS sequence"/>
</dbReference>
<accession>A0A0S4JD08</accession>
<dbReference type="OMA" id="ANEETFC"/>
<protein>
    <submittedName>
        <fullName evidence="4">Pentatricopeptide repeat protein, putative</fullName>
    </submittedName>
</protein>
<dbReference type="PANTHER" id="PTHR47447">
    <property type="entry name" value="OS03G0856100 PROTEIN"/>
    <property type="match status" value="1"/>
</dbReference>
<dbReference type="OrthoDB" id="185373at2759"/>
<gene>
    <name evidence="4" type="ORF">BSAL_13135</name>
</gene>
<dbReference type="PROSITE" id="PS51375">
    <property type="entry name" value="PPR"/>
    <property type="match status" value="6"/>
</dbReference>
<dbReference type="InterPro" id="IPR002885">
    <property type="entry name" value="PPR_rpt"/>
</dbReference>
<proteinExistence type="predicted"/>
<dbReference type="Pfam" id="PF01535">
    <property type="entry name" value="PPR"/>
    <property type="match status" value="2"/>
</dbReference>
<evidence type="ECO:0000256" key="2">
    <source>
        <dbReference type="PROSITE-ProRule" id="PRU00708"/>
    </source>
</evidence>
<feature type="repeat" description="PPR" evidence="2">
    <location>
        <begin position="180"/>
        <end position="210"/>
    </location>
</feature>